<dbReference type="GO" id="GO:0008168">
    <property type="term" value="F:methyltransferase activity"/>
    <property type="evidence" value="ECO:0007669"/>
    <property type="project" value="UniProtKB-KW"/>
</dbReference>
<gene>
    <name evidence="5" type="ORF">QYM36_012270</name>
</gene>
<evidence type="ECO:0000256" key="2">
    <source>
        <dbReference type="ARBA" id="ARBA00022603"/>
    </source>
</evidence>
<dbReference type="GO" id="GO:0032259">
    <property type="term" value="P:methylation"/>
    <property type="evidence" value="ECO:0007669"/>
    <property type="project" value="UniProtKB-KW"/>
</dbReference>
<comment type="caution">
    <text evidence="5">The sequence shown here is derived from an EMBL/GenBank/DDBJ whole genome shotgun (WGS) entry which is preliminary data.</text>
</comment>
<keyword evidence="6" id="KW-1185">Reference proteome</keyword>
<dbReference type="Gene3D" id="3.40.50.150">
    <property type="entry name" value="Vaccinia Virus protein VP39"/>
    <property type="match status" value="1"/>
</dbReference>
<dbReference type="InterPro" id="IPR051419">
    <property type="entry name" value="Lys/N-term_MeTrsfase_sf"/>
</dbReference>
<proteinExistence type="inferred from homology"/>
<evidence type="ECO:0000256" key="1">
    <source>
        <dbReference type="ARBA" id="ARBA00008361"/>
    </source>
</evidence>
<dbReference type="Proteomes" id="UP001187531">
    <property type="component" value="Unassembled WGS sequence"/>
</dbReference>
<evidence type="ECO:0000313" key="5">
    <source>
        <dbReference type="EMBL" id="KAK2711044.1"/>
    </source>
</evidence>
<dbReference type="PANTHER" id="PTHR12176:SF80">
    <property type="entry name" value="EEF1A LYSINE METHYLTRANSFERASE 4"/>
    <property type="match status" value="1"/>
</dbReference>
<evidence type="ECO:0000313" key="6">
    <source>
        <dbReference type="Proteomes" id="UP001187531"/>
    </source>
</evidence>
<dbReference type="AlphaFoldDB" id="A0AA88L2Q9"/>
<keyword evidence="2" id="KW-0489">Methyltransferase</keyword>
<comment type="similarity">
    <text evidence="1">Belongs to the methyltransferase superfamily.</text>
</comment>
<dbReference type="InterPro" id="IPR025714">
    <property type="entry name" value="Methyltranfer_dom"/>
</dbReference>
<evidence type="ECO:0000256" key="3">
    <source>
        <dbReference type="ARBA" id="ARBA00022679"/>
    </source>
</evidence>
<dbReference type="PANTHER" id="PTHR12176">
    <property type="entry name" value="SAM-DEPENDENT METHYLTRANSFERASE SUPERFAMILY PROTEIN"/>
    <property type="match status" value="1"/>
</dbReference>
<keyword evidence="3" id="KW-0808">Transferase</keyword>
<dbReference type="SUPFAM" id="SSF53335">
    <property type="entry name" value="S-adenosyl-L-methionine-dependent methyltransferases"/>
    <property type="match status" value="1"/>
</dbReference>
<accession>A0AA88L2Q9</accession>
<feature type="domain" description="Methyltransferase" evidence="4">
    <location>
        <begin position="40"/>
        <end position="172"/>
    </location>
</feature>
<reference evidence="5" key="1">
    <citation type="submission" date="2023-07" db="EMBL/GenBank/DDBJ databases">
        <title>Chromosome-level genome assembly of Artemia franciscana.</title>
        <authorList>
            <person name="Jo E."/>
        </authorList>
    </citation>
    <scope>NUCLEOTIDE SEQUENCE</scope>
    <source>
        <tissue evidence="5">Whole body</tissue>
    </source>
</reference>
<sequence length="231" mass="27065">MTSDYSKLEYWNQRYASEKHYEWCLGYSSFKLNFEREVPSKKARILILGCGNSSLGNDLSANGYTYVLNSDYSDVLIGKMNQEYPNLKWVVADINKLEEFFSFESFDVILEKATLDSFFVKEKDPWHYNSEILIKMNRILSQISRILVKGGKFISLSFTQPHFRKPIYAKPEFNWSFNYSTYGDYFHYFFYVMTKGESLDSACINASISISHFVEPLSEDEEDFIFSIQCP</sequence>
<dbReference type="Pfam" id="PF13847">
    <property type="entry name" value="Methyltransf_31"/>
    <property type="match status" value="1"/>
</dbReference>
<organism evidence="5 6">
    <name type="scientific">Artemia franciscana</name>
    <name type="common">Brine shrimp</name>
    <name type="synonym">Artemia sanfranciscana</name>
    <dbReference type="NCBI Taxonomy" id="6661"/>
    <lineage>
        <taxon>Eukaryota</taxon>
        <taxon>Metazoa</taxon>
        <taxon>Ecdysozoa</taxon>
        <taxon>Arthropoda</taxon>
        <taxon>Crustacea</taxon>
        <taxon>Branchiopoda</taxon>
        <taxon>Anostraca</taxon>
        <taxon>Artemiidae</taxon>
        <taxon>Artemia</taxon>
    </lineage>
</organism>
<name>A0AA88L2Q9_ARTSF</name>
<dbReference type="CDD" id="cd02440">
    <property type="entry name" value="AdoMet_MTases"/>
    <property type="match status" value="1"/>
</dbReference>
<protein>
    <recommendedName>
        <fullName evidence="4">Methyltransferase domain-containing protein</fullName>
    </recommendedName>
</protein>
<dbReference type="InterPro" id="IPR029063">
    <property type="entry name" value="SAM-dependent_MTases_sf"/>
</dbReference>
<evidence type="ECO:0000259" key="4">
    <source>
        <dbReference type="Pfam" id="PF13847"/>
    </source>
</evidence>
<dbReference type="EMBL" id="JAVRJZ010000016">
    <property type="protein sequence ID" value="KAK2711044.1"/>
    <property type="molecule type" value="Genomic_DNA"/>
</dbReference>